<proteinExistence type="predicted"/>
<dbReference type="EMBL" id="CP038810">
    <property type="protein sequence ID" value="QBZ96592.1"/>
    <property type="molecule type" value="Genomic_DNA"/>
</dbReference>
<organism evidence="1 2">
    <name type="scientific">Flavobacterium sangjuense</name>
    <dbReference type="NCBI Taxonomy" id="2518177"/>
    <lineage>
        <taxon>Bacteria</taxon>
        <taxon>Pseudomonadati</taxon>
        <taxon>Bacteroidota</taxon>
        <taxon>Flavobacteriia</taxon>
        <taxon>Flavobacteriales</taxon>
        <taxon>Flavobacteriaceae</taxon>
        <taxon>Flavobacterium</taxon>
    </lineage>
</organism>
<evidence type="ECO:0000313" key="1">
    <source>
        <dbReference type="EMBL" id="QBZ96592.1"/>
    </source>
</evidence>
<evidence type="ECO:0000313" key="2">
    <source>
        <dbReference type="Proteomes" id="UP000296862"/>
    </source>
</evidence>
<dbReference type="Proteomes" id="UP000296862">
    <property type="component" value="Chromosome"/>
</dbReference>
<accession>A0A4P7PRB2</accession>
<dbReference type="RefSeq" id="WP_136150595.1">
    <property type="nucleotide sequence ID" value="NZ_CP038810.1"/>
</dbReference>
<sequence>MFFKSNYGIIKDNYLILYNLNNEMIAISAISEIKICARKNTNWNLVNYFKKKLYDFIIIMDSQEKITFTFSKKHLPKIIAFKTQIWHTKFCLKDSTLKKSEDISDANFTFEKTNPLTNKNLSA</sequence>
<name>A0A4P7PRB2_9FLAO</name>
<dbReference type="AlphaFoldDB" id="A0A4P7PRB2"/>
<gene>
    <name evidence="1" type="ORF">GS03_00065</name>
</gene>
<keyword evidence="2" id="KW-1185">Reference proteome</keyword>
<protein>
    <submittedName>
        <fullName evidence="1">Uncharacterized protein</fullName>
    </submittedName>
</protein>
<dbReference type="KEGG" id="fsn:GS03_00065"/>
<reference evidence="1 2" key="1">
    <citation type="submission" date="2019-04" db="EMBL/GenBank/DDBJ databases">
        <title>Flavobacterium sp. GS03.</title>
        <authorList>
            <person name="Kim H."/>
        </authorList>
    </citation>
    <scope>NUCLEOTIDE SEQUENCE [LARGE SCALE GENOMIC DNA]</scope>
    <source>
        <strain evidence="1 2">GS03</strain>
    </source>
</reference>